<feature type="compositionally biased region" description="Low complexity" evidence="4">
    <location>
        <begin position="481"/>
        <end position="499"/>
    </location>
</feature>
<proteinExistence type="inferred from homology"/>
<feature type="domain" description="DUF4005" evidence="5">
    <location>
        <begin position="427"/>
        <end position="493"/>
    </location>
</feature>
<dbReference type="Pfam" id="PF13178">
    <property type="entry name" value="DUF4005"/>
    <property type="match status" value="1"/>
</dbReference>
<dbReference type="Proteomes" id="UP000886520">
    <property type="component" value="Chromosome 12"/>
</dbReference>
<gene>
    <name evidence="6" type="ORF">GOP47_0012604</name>
</gene>
<dbReference type="Pfam" id="PF00612">
    <property type="entry name" value="IQ"/>
    <property type="match status" value="1"/>
</dbReference>
<dbReference type="InterPro" id="IPR025064">
    <property type="entry name" value="DUF4005"/>
</dbReference>
<organism evidence="6 7">
    <name type="scientific">Adiantum capillus-veneris</name>
    <name type="common">Maidenhair fern</name>
    <dbReference type="NCBI Taxonomy" id="13818"/>
    <lineage>
        <taxon>Eukaryota</taxon>
        <taxon>Viridiplantae</taxon>
        <taxon>Streptophyta</taxon>
        <taxon>Embryophyta</taxon>
        <taxon>Tracheophyta</taxon>
        <taxon>Polypodiopsida</taxon>
        <taxon>Polypodiidae</taxon>
        <taxon>Polypodiales</taxon>
        <taxon>Pteridineae</taxon>
        <taxon>Pteridaceae</taxon>
        <taxon>Vittarioideae</taxon>
        <taxon>Adiantum</taxon>
    </lineage>
</organism>
<feature type="region of interest" description="Disordered" evidence="4">
    <location>
        <begin position="196"/>
        <end position="219"/>
    </location>
</feature>
<evidence type="ECO:0000256" key="2">
    <source>
        <dbReference type="ARBA" id="ARBA00024341"/>
    </source>
</evidence>
<comment type="caution">
    <text evidence="6">The sequence shown here is derived from an EMBL/GenBank/DDBJ whole genome shotgun (WGS) entry which is preliminary data.</text>
</comment>
<feature type="region of interest" description="Disordered" evidence="4">
    <location>
        <begin position="1"/>
        <end position="54"/>
    </location>
</feature>
<comment type="similarity">
    <text evidence="2">Belongs to the IQD family.</text>
</comment>
<evidence type="ECO:0000256" key="3">
    <source>
        <dbReference type="ARBA" id="ARBA00024378"/>
    </source>
</evidence>
<dbReference type="PANTHER" id="PTHR32295:SF6">
    <property type="entry name" value="PROTEIN IQ-DOMAIN 18"/>
    <property type="match status" value="1"/>
</dbReference>
<feature type="compositionally biased region" description="Basic and acidic residues" evidence="4">
    <location>
        <begin position="398"/>
        <end position="407"/>
    </location>
</feature>
<dbReference type="Gene3D" id="1.20.5.190">
    <property type="match status" value="1"/>
</dbReference>
<dbReference type="PANTHER" id="PTHR32295">
    <property type="entry name" value="IQ-DOMAIN 5-RELATED"/>
    <property type="match status" value="1"/>
</dbReference>
<feature type="compositionally biased region" description="Basic and acidic residues" evidence="4">
    <location>
        <begin position="201"/>
        <end position="210"/>
    </location>
</feature>
<comment type="subunit">
    <text evidence="3">Binds to multiple calmodulin (CaM) in the presence of Ca(2+) and CaM-like proteins.</text>
</comment>
<keyword evidence="1" id="KW-0112">Calmodulin-binding</keyword>
<evidence type="ECO:0000256" key="1">
    <source>
        <dbReference type="ARBA" id="ARBA00022860"/>
    </source>
</evidence>
<feature type="region of interest" description="Disordered" evidence="4">
    <location>
        <begin position="319"/>
        <end position="514"/>
    </location>
</feature>
<feature type="compositionally biased region" description="Basic and acidic residues" evidence="4">
    <location>
        <begin position="319"/>
        <end position="329"/>
    </location>
</feature>
<evidence type="ECO:0000259" key="5">
    <source>
        <dbReference type="Pfam" id="PF13178"/>
    </source>
</evidence>
<dbReference type="EMBL" id="JABFUD020000012">
    <property type="protein sequence ID" value="KAI5072498.1"/>
    <property type="molecule type" value="Genomic_DNA"/>
</dbReference>
<dbReference type="CDD" id="cd23767">
    <property type="entry name" value="IQCD"/>
    <property type="match status" value="1"/>
</dbReference>
<dbReference type="SMART" id="SM00015">
    <property type="entry name" value="IQ"/>
    <property type="match status" value="1"/>
</dbReference>
<evidence type="ECO:0000313" key="6">
    <source>
        <dbReference type="EMBL" id="KAI5072498.1"/>
    </source>
</evidence>
<feature type="compositionally biased region" description="Polar residues" evidence="4">
    <location>
        <begin position="333"/>
        <end position="350"/>
    </location>
</feature>
<sequence>MGKKGGWLNAVKKAFSPSRDVEKEVKPQKDRQPKNLARERKRWGFGKSPPPGEALMVQQEAYVDATSRSEKMTSISEKSMSVAEEEQNSHALAVAAATAAAAEAAVAAAQAAAEVVRLTGGGPHSSSYFLSRSREDRAALKIQAAFRGYLARRAFRALKGLMRLQALVRGHTVSRQATVTLRCMQSLVRVQTQVRERRNRKSEEQQHLEKGFSWQESQHQDAISKRSLSDASHLDGWDGSVHSADEVQAKLQFKEEAMARRERALAYAYSHQLWKSGAIPESMLLAAEHDNGHWDWNWLEKWMAGRSWDGHAVTKEIPDVSSLKSHEELQPDSAYTHTSTQKWQPSSTPVPMSPARSRISKPLSYAPPPSSAHQYSRPAISAKGPPAHLLRSQNFTPADKKDGEFLKTRSSGLVPVASKGSSKQSTTSSSAHDDDEFRPVPSYMASTKSAQARSRSQSTPKQRSTTPERENVTVTVKKRLSYPISGSLIGSSGPLKSSGRQQGPQRSPGLRGISGPLHLYHSYNDVSIGSIASLNGQTRRRFK</sequence>
<feature type="compositionally biased region" description="Basic and acidic residues" evidence="4">
    <location>
        <begin position="19"/>
        <end position="38"/>
    </location>
</feature>
<dbReference type="PROSITE" id="PS50096">
    <property type="entry name" value="IQ"/>
    <property type="match status" value="2"/>
</dbReference>
<dbReference type="OrthoDB" id="776767at2759"/>
<name>A0A9D4USD5_ADICA</name>
<dbReference type="AlphaFoldDB" id="A0A9D4USD5"/>
<evidence type="ECO:0000256" key="4">
    <source>
        <dbReference type="SAM" id="MobiDB-lite"/>
    </source>
</evidence>
<keyword evidence="7" id="KW-1185">Reference proteome</keyword>
<accession>A0A9D4USD5</accession>
<protein>
    <recommendedName>
        <fullName evidence="5">DUF4005 domain-containing protein</fullName>
    </recommendedName>
</protein>
<dbReference type="InterPro" id="IPR000048">
    <property type="entry name" value="IQ_motif_EF-hand-BS"/>
</dbReference>
<feature type="compositionally biased region" description="Polar residues" evidence="4">
    <location>
        <begin position="444"/>
        <end position="465"/>
    </location>
</feature>
<reference evidence="6" key="1">
    <citation type="submission" date="2021-01" db="EMBL/GenBank/DDBJ databases">
        <title>Adiantum capillus-veneris genome.</title>
        <authorList>
            <person name="Fang Y."/>
            <person name="Liao Q."/>
        </authorList>
    </citation>
    <scope>NUCLEOTIDE SEQUENCE</scope>
    <source>
        <strain evidence="6">H3</strain>
        <tissue evidence="6">Leaf</tissue>
    </source>
</reference>
<evidence type="ECO:0000313" key="7">
    <source>
        <dbReference type="Proteomes" id="UP000886520"/>
    </source>
</evidence>
<feature type="compositionally biased region" description="Low complexity" evidence="4">
    <location>
        <begin position="418"/>
        <end position="430"/>
    </location>
</feature>
<dbReference type="GO" id="GO:0005516">
    <property type="term" value="F:calmodulin binding"/>
    <property type="evidence" value="ECO:0007669"/>
    <property type="project" value="UniProtKB-KW"/>
</dbReference>